<evidence type="ECO:0000256" key="4">
    <source>
        <dbReference type="ARBA" id="ARBA00022670"/>
    </source>
</evidence>
<dbReference type="GO" id="GO:0004222">
    <property type="term" value="F:metalloendopeptidase activity"/>
    <property type="evidence" value="ECO:0007669"/>
    <property type="project" value="InterPro"/>
</dbReference>
<comment type="cofactor">
    <cofactor evidence="15">
        <name>Zn(2+)</name>
        <dbReference type="ChEBI" id="CHEBI:29105"/>
    </cofactor>
    <text evidence="15">Binds 1 zinc ion per subunit.</text>
</comment>
<evidence type="ECO:0000256" key="5">
    <source>
        <dbReference type="ARBA" id="ARBA00022692"/>
    </source>
</evidence>
<feature type="region of interest" description="Disordered" evidence="17">
    <location>
        <begin position="615"/>
        <end position="680"/>
    </location>
</feature>
<comment type="similarity">
    <text evidence="16">Belongs to the AAA ATPase family.</text>
</comment>
<evidence type="ECO:0000256" key="2">
    <source>
        <dbReference type="ARBA" id="ARBA00010044"/>
    </source>
</evidence>
<dbReference type="EC" id="3.4.24.-" evidence="15"/>
<keyword evidence="19" id="KW-0131">Cell cycle</keyword>
<dbReference type="InterPro" id="IPR041569">
    <property type="entry name" value="AAA_lid_3"/>
</dbReference>
<dbReference type="PANTHER" id="PTHR23076:SF113">
    <property type="entry name" value="ATP-DEPENDENT ZINC METALLOPROTEASE FTSH 1, CHLOROPLASTIC-RELATED"/>
    <property type="match status" value="1"/>
</dbReference>
<evidence type="ECO:0000256" key="3">
    <source>
        <dbReference type="ARBA" id="ARBA00022475"/>
    </source>
</evidence>
<keyword evidence="19" id="KW-0132">Cell division</keyword>
<evidence type="ECO:0000313" key="19">
    <source>
        <dbReference type="EMBL" id="OUM21895.1"/>
    </source>
</evidence>
<evidence type="ECO:0000256" key="7">
    <source>
        <dbReference type="ARBA" id="ARBA00022741"/>
    </source>
</evidence>
<dbReference type="InterPro" id="IPR037219">
    <property type="entry name" value="Peptidase_M41-like"/>
</dbReference>
<evidence type="ECO:0000256" key="14">
    <source>
        <dbReference type="ARBA" id="ARBA00061570"/>
    </source>
</evidence>
<feature type="compositionally biased region" description="Acidic residues" evidence="17">
    <location>
        <begin position="669"/>
        <end position="680"/>
    </location>
</feature>
<dbReference type="GO" id="GO:0004176">
    <property type="term" value="F:ATP-dependent peptidase activity"/>
    <property type="evidence" value="ECO:0007669"/>
    <property type="project" value="InterPro"/>
</dbReference>
<dbReference type="SUPFAM" id="SSF52540">
    <property type="entry name" value="P-loop containing nucleoside triphosphate hydrolases"/>
    <property type="match status" value="1"/>
</dbReference>
<accession>A0A252F7Z4</accession>
<feature type="binding site" evidence="15">
    <location>
        <position position="418"/>
    </location>
    <ligand>
        <name>Zn(2+)</name>
        <dbReference type="ChEBI" id="CHEBI:29105"/>
        <note>catalytic</note>
    </ligand>
</feature>
<evidence type="ECO:0000256" key="16">
    <source>
        <dbReference type="RuleBase" id="RU003651"/>
    </source>
</evidence>
<feature type="binding site" evidence="15">
    <location>
        <position position="494"/>
    </location>
    <ligand>
        <name>Zn(2+)</name>
        <dbReference type="ChEBI" id="CHEBI:29105"/>
        <note>catalytic</note>
    </ligand>
</feature>
<dbReference type="GO" id="GO:0008270">
    <property type="term" value="F:zinc ion binding"/>
    <property type="evidence" value="ECO:0007669"/>
    <property type="project" value="UniProtKB-UniRule"/>
</dbReference>
<dbReference type="PANTHER" id="PTHR23076">
    <property type="entry name" value="METALLOPROTEASE M41 FTSH"/>
    <property type="match status" value="1"/>
</dbReference>
<comment type="subunit">
    <text evidence="15">Homohexamer.</text>
</comment>
<dbReference type="FunFam" id="1.10.8.60:FF:000001">
    <property type="entry name" value="ATP-dependent zinc metalloprotease FtsH"/>
    <property type="match status" value="1"/>
</dbReference>
<dbReference type="InterPro" id="IPR003593">
    <property type="entry name" value="AAA+_ATPase"/>
</dbReference>
<evidence type="ECO:0000256" key="15">
    <source>
        <dbReference type="HAMAP-Rule" id="MF_01458"/>
    </source>
</evidence>
<keyword evidence="5 15" id="KW-0812">Transmembrane</keyword>
<dbReference type="PROSITE" id="PS00674">
    <property type="entry name" value="AAA"/>
    <property type="match status" value="1"/>
</dbReference>
<dbReference type="InterPro" id="IPR003959">
    <property type="entry name" value="ATPase_AAA_core"/>
</dbReference>
<sequence>MKGLGFYAIILVLLVITVSVLLQQDTTPAVTYAQVIESFEDEQVTSFVIDGSTLKATLKDDTTLEYRLPSVELFFNDLGDTIRQQKADGILKDYDWKTQEIPWWASIVPYIILFAIFGLFWYFMFSKQDGGGRGAMQFGKARAKLATDDKRHVTFQDVAGADEEKTELEEIVEFLKNPQKFTTIGARIPKGVLLVGPPGTGKTLLARAVAGEAGVPFLSISGSDFVELYVGVGASRVRDLFEQAKKNSPAIVFIDEIDAVGRHRGAGLGGGHDEREQTLNQLLVEMDGFGANEGVIVIAATNRQDILDPALLRPGRFDRQVYVGAPDMKGREDILKVHARGKQFDPDVRFDSIAKSTAGFTGADLENLLNEAALLAARRNKRLISMEDIEDSFLKVIMGTEKKSRVMSEKEKRLTAYHEAGHAVVTRLLPTQDPVHQISIVPRGRAGGFTMSLPQEDKFYASKNEMLEQIVTLLGGRVAEKLTMDDISTGASNDIERATQMARSMVTKYGMSDRIGPINYGAGQEEVFLGRDFATSKNFSEEIASEIDAEIRRIITEAYEKCEEMLKSHMEQLTRVAEYLIRNETMDGEAFEKLFNGEDVPDHQRGEQMFHLERGAAHTAADDKKSEKSEDDAATQVFETKDAADDADQTQKLLDDAVTQVFGANAAEQPEDSDSEKPEE</sequence>
<dbReference type="AlphaFoldDB" id="A0A252F7Z4"/>
<evidence type="ECO:0000256" key="17">
    <source>
        <dbReference type="SAM" id="MobiDB-lite"/>
    </source>
</evidence>
<keyword evidence="11 15" id="KW-1133">Transmembrane helix</keyword>
<dbReference type="GO" id="GO:0006508">
    <property type="term" value="P:proteolysis"/>
    <property type="evidence" value="ECO:0007669"/>
    <property type="project" value="UniProtKB-KW"/>
</dbReference>
<dbReference type="FunFam" id="1.20.58.760:FF:000001">
    <property type="entry name" value="ATP-dependent zinc metalloprotease FtsH"/>
    <property type="match status" value="1"/>
</dbReference>
<keyword evidence="12 15" id="KW-0482">Metalloprotease</keyword>
<dbReference type="NCBIfam" id="TIGR01241">
    <property type="entry name" value="FtsH_fam"/>
    <property type="match status" value="1"/>
</dbReference>
<dbReference type="EMBL" id="NHOC01000001">
    <property type="protein sequence ID" value="OUM21895.1"/>
    <property type="molecule type" value="Genomic_DNA"/>
</dbReference>
<comment type="subcellular location">
    <subcellularLocation>
        <location evidence="15">Cell membrane</location>
        <topology evidence="15">Multi-pass membrane protein</topology>
        <orientation evidence="15">Cytoplasmic side</orientation>
    </subcellularLocation>
    <subcellularLocation>
        <location evidence="1">Membrane</location>
    </subcellularLocation>
</comment>
<dbReference type="GO" id="GO:0005524">
    <property type="term" value="F:ATP binding"/>
    <property type="evidence" value="ECO:0007669"/>
    <property type="project" value="UniProtKB-UniRule"/>
</dbReference>
<dbReference type="GO" id="GO:0016887">
    <property type="term" value="F:ATP hydrolysis activity"/>
    <property type="evidence" value="ECO:0007669"/>
    <property type="project" value="UniProtKB-UniRule"/>
</dbReference>
<keyword evidence="6 15" id="KW-0479">Metal-binding</keyword>
<comment type="caution">
    <text evidence="19">The sequence shown here is derived from an EMBL/GenBank/DDBJ whole genome shotgun (WGS) entry which is preliminary data.</text>
</comment>
<protein>
    <recommendedName>
        <fullName evidence="15">ATP-dependent zinc metalloprotease FtsH</fullName>
        <ecNumber evidence="15">3.4.24.-</ecNumber>
    </recommendedName>
</protein>
<dbReference type="InterPro" id="IPR003960">
    <property type="entry name" value="ATPase_AAA_CS"/>
</dbReference>
<name>A0A252F7Z4_9FIRM</name>
<feature type="active site" evidence="15">
    <location>
        <position position="419"/>
    </location>
</feature>
<comment type="similarity">
    <text evidence="14 15">In the central section; belongs to the AAA ATPase family.</text>
</comment>
<evidence type="ECO:0000256" key="10">
    <source>
        <dbReference type="ARBA" id="ARBA00022840"/>
    </source>
</evidence>
<dbReference type="InterPro" id="IPR005936">
    <property type="entry name" value="FtsH"/>
</dbReference>
<keyword evidence="4 15" id="KW-0645">Protease</keyword>
<evidence type="ECO:0000256" key="8">
    <source>
        <dbReference type="ARBA" id="ARBA00022801"/>
    </source>
</evidence>
<keyword evidence="9 15" id="KW-0862">Zinc</keyword>
<feature type="domain" description="AAA+ ATPase" evidence="18">
    <location>
        <begin position="188"/>
        <end position="327"/>
    </location>
</feature>
<keyword evidence="10 15" id="KW-0067">ATP-binding</keyword>
<dbReference type="CDD" id="cd19501">
    <property type="entry name" value="RecA-like_FtsH"/>
    <property type="match status" value="1"/>
</dbReference>
<dbReference type="InterPro" id="IPR000642">
    <property type="entry name" value="Peptidase_M41"/>
</dbReference>
<dbReference type="RefSeq" id="WP_087016983.1">
    <property type="nucleotide sequence ID" value="NZ_CP178353.1"/>
</dbReference>
<feature type="binding site" evidence="15">
    <location>
        <position position="422"/>
    </location>
    <ligand>
        <name>Zn(2+)</name>
        <dbReference type="ChEBI" id="CHEBI:29105"/>
        <note>catalytic</note>
    </ligand>
</feature>
<keyword evidence="3 15" id="KW-1003">Cell membrane</keyword>
<proteinExistence type="inferred from homology"/>
<gene>
    <name evidence="15" type="primary">ftsH</name>
    <name evidence="19" type="ORF">CBW42_00650</name>
</gene>
<keyword evidence="20" id="KW-1185">Reference proteome</keyword>
<evidence type="ECO:0000256" key="6">
    <source>
        <dbReference type="ARBA" id="ARBA00022723"/>
    </source>
</evidence>
<dbReference type="Pfam" id="PF01434">
    <property type="entry name" value="Peptidase_M41"/>
    <property type="match status" value="1"/>
</dbReference>
<comment type="caution">
    <text evidence="15">Lacks conserved residue(s) required for the propagation of feature annotation.</text>
</comment>
<feature type="compositionally biased region" description="Basic and acidic residues" evidence="17">
    <location>
        <begin position="615"/>
        <end position="628"/>
    </location>
</feature>
<dbReference type="SUPFAM" id="SSF140990">
    <property type="entry name" value="FtsH protease domain-like"/>
    <property type="match status" value="1"/>
</dbReference>
<dbReference type="Gene3D" id="1.20.58.760">
    <property type="entry name" value="Peptidase M41"/>
    <property type="match status" value="1"/>
</dbReference>
<dbReference type="Pfam" id="PF00004">
    <property type="entry name" value="AAA"/>
    <property type="match status" value="1"/>
</dbReference>
<feature type="binding site" evidence="15">
    <location>
        <begin position="196"/>
        <end position="203"/>
    </location>
    <ligand>
        <name>ATP</name>
        <dbReference type="ChEBI" id="CHEBI:30616"/>
    </ligand>
</feature>
<dbReference type="HAMAP" id="MF_01458">
    <property type="entry name" value="FtsH"/>
    <property type="match status" value="1"/>
</dbReference>
<dbReference type="Gene3D" id="1.10.8.60">
    <property type="match status" value="1"/>
</dbReference>
<evidence type="ECO:0000256" key="11">
    <source>
        <dbReference type="ARBA" id="ARBA00022989"/>
    </source>
</evidence>
<evidence type="ECO:0000313" key="20">
    <source>
        <dbReference type="Proteomes" id="UP000194903"/>
    </source>
</evidence>
<feature type="transmembrane region" description="Helical" evidence="15">
    <location>
        <begin position="101"/>
        <end position="123"/>
    </location>
</feature>
<keyword evidence="8 15" id="KW-0378">Hydrolase</keyword>
<evidence type="ECO:0000256" key="13">
    <source>
        <dbReference type="ARBA" id="ARBA00023136"/>
    </source>
</evidence>
<evidence type="ECO:0000256" key="12">
    <source>
        <dbReference type="ARBA" id="ARBA00023049"/>
    </source>
</evidence>
<dbReference type="SMART" id="SM00382">
    <property type="entry name" value="AAA"/>
    <property type="match status" value="1"/>
</dbReference>
<reference evidence="19 20" key="1">
    <citation type="submission" date="2017-05" db="EMBL/GenBank/DDBJ databases">
        <title>Butyricicoccus porcorum sp. nov. a butyrate-producing bacterium from the swine intestinal tract.</title>
        <authorList>
            <person name="Trachsel J."/>
            <person name="Humphrey S."/>
            <person name="Allen H.K."/>
        </authorList>
    </citation>
    <scope>NUCLEOTIDE SEQUENCE [LARGE SCALE GENOMIC DNA]</scope>
    <source>
        <strain evidence="19">BB10</strain>
    </source>
</reference>
<dbReference type="Gene3D" id="3.40.50.300">
    <property type="entry name" value="P-loop containing nucleotide triphosphate hydrolases"/>
    <property type="match status" value="1"/>
</dbReference>
<dbReference type="GO" id="GO:0005886">
    <property type="term" value="C:plasma membrane"/>
    <property type="evidence" value="ECO:0007669"/>
    <property type="project" value="UniProtKB-SubCell"/>
</dbReference>
<comment type="function">
    <text evidence="15">Acts as a processive, ATP-dependent zinc metallopeptidase for both cytoplasmic and membrane proteins. Plays a role in the quality control of integral membrane proteins.</text>
</comment>
<evidence type="ECO:0000259" key="18">
    <source>
        <dbReference type="SMART" id="SM00382"/>
    </source>
</evidence>
<dbReference type="InterPro" id="IPR027417">
    <property type="entry name" value="P-loop_NTPase"/>
</dbReference>
<dbReference type="FunFam" id="3.40.50.300:FF:000001">
    <property type="entry name" value="ATP-dependent zinc metalloprotease FtsH"/>
    <property type="match status" value="1"/>
</dbReference>
<organism evidence="19 20">
    <name type="scientific">Butyricicoccus porcorum</name>
    <dbReference type="NCBI Taxonomy" id="1945634"/>
    <lineage>
        <taxon>Bacteria</taxon>
        <taxon>Bacillati</taxon>
        <taxon>Bacillota</taxon>
        <taxon>Clostridia</taxon>
        <taxon>Eubacteriales</taxon>
        <taxon>Butyricicoccaceae</taxon>
        <taxon>Butyricicoccus</taxon>
    </lineage>
</organism>
<dbReference type="GO" id="GO:0030163">
    <property type="term" value="P:protein catabolic process"/>
    <property type="evidence" value="ECO:0007669"/>
    <property type="project" value="UniProtKB-UniRule"/>
</dbReference>
<dbReference type="GO" id="GO:0051301">
    <property type="term" value="P:cell division"/>
    <property type="evidence" value="ECO:0007669"/>
    <property type="project" value="UniProtKB-KW"/>
</dbReference>
<dbReference type="OrthoDB" id="9809379at2"/>
<keyword evidence="13 15" id="KW-0472">Membrane</keyword>
<dbReference type="Pfam" id="PF17862">
    <property type="entry name" value="AAA_lid_3"/>
    <property type="match status" value="1"/>
</dbReference>
<evidence type="ECO:0000256" key="9">
    <source>
        <dbReference type="ARBA" id="ARBA00022833"/>
    </source>
</evidence>
<comment type="similarity">
    <text evidence="2 15">In the C-terminal section; belongs to the peptidase M41 family.</text>
</comment>
<dbReference type="Proteomes" id="UP000194903">
    <property type="component" value="Unassembled WGS sequence"/>
</dbReference>
<evidence type="ECO:0000256" key="1">
    <source>
        <dbReference type="ARBA" id="ARBA00004370"/>
    </source>
</evidence>
<keyword evidence="7 15" id="KW-0547">Nucleotide-binding</keyword>